<dbReference type="InParanoid" id="A0A0P0X8T4"/>
<dbReference type="eggNOG" id="ENOG502R1V3">
    <property type="taxonomic scope" value="Eukaryota"/>
</dbReference>
<organism evidence="2 3">
    <name type="scientific">Oryza sativa subsp. japonica</name>
    <name type="common">Rice</name>
    <dbReference type="NCBI Taxonomy" id="39947"/>
    <lineage>
        <taxon>Eukaryota</taxon>
        <taxon>Viridiplantae</taxon>
        <taxon>Streptophyta</taxon>
        <taxon>Embryophyta</taxon>
        <taxon>Tracheophyta</taxon>
        <taxon>Spermatophyta</taxon>
        <taxon>Magnoliopsida</taxon>
        <taxon>Liliopsida</taxon>
        <taxon>Poales</taxon>
        <taxon>Poaceae</taxon>
        <taxon>BOP clade</taxon>
        <taxon>Oryzoideae</taxon>
        <taxon>Oryzeae</taxon>
        <taxon>Oryzinae</taxon>
        <taxon>Oryza</taxon>
        <taxon>Oryza sativa</taxon>
    </lineage>
</organism>
<sequence length="120" mass="12397">MGMGDGGWKERSQSESGRVSGGSEWRPWVELPRRTSSMVSSAATVFRNIPCSAAAASASGAASAGSTAASAIIASHSRTIRDTVSVLKKCRRSRTASATGAASAPPVRLSCFLRILPTPM</sequence>
<dbReference type="PaxDb" id="39947-A0A0P0X8T4"/>
<reference evidence="3" key="1">
    <citation type="journal article" date="2005" name="Nature">
        <title>The map-based sequence of the rice genome.</title>
        <authorList>
            <consortium name="International rice genome sequencing project (IRGSP)"/>
            <person name="Matsumoto T."/>
            <person name="Wu J."/>
            <person name="Kanamori H."/>
            <person name="Katayose Y."/>
            <person name="Fujisawa M."/>
            <person name="Namiki N."/>
            <person name="Mizuno H."/>
            <person name="Yamamoto K."/>
            <person name="Antonio B.A."/>
            <person name="Baba T."/>
            <person name="Sakata K."/>
            <person name="Nagamura Y."/>
            <person name="Aoki H."/>
            <person name="Arikawa K."/>
            <person name="Arita K."/>
            <person name="Bito T."/>
            <person name="Chiden Y."/>
            <person name="Fujitsuka N."/>
            <person name="Fukunaka R."/>
            <person name="Hamada M."/>
            <person name="Harada C."/>
            <person name="Hayashi A."/>
            <person name="Hijishita S."/>
            <person name="Honda M."/>
            <person name="Hosokawa S."/>
            <person name="Ichikawa Y."/>
            <person name="Idonuma A."/>
            <person name="Iijima M."/>
            <person name="Ikeda M."/>
            <person name="Ikeno M."/>
            <person name="Ito K."/>
            <person name="Ito S."/>
            <person name="Ito T."/>
            <person name="Ito Y."/>
            <person name="Ito Y."/>
            <person name="Iwabuchi A."/>
            <person name="Kamiya K."/>
            <person name="Karasawa W."/>
            <person name="Kurita K."/>
            <person name="Katagiri S."/>
            <person name="Kikuta A."/>
            <person name="Kobayashi H."/>
            <person name="Kobayashi N."/>
            <person name="Machita K."/>
            <person name="Maehara T."/>
            <person name="Masukawa M."/>
            <person name="Mizubayashi T."/>
            <person name="Mukai Y."/>
            <person name="Nagasaki H."/>
            <person name="Nagata Y."/>
            <person name="Naito S."/>
            <person name="Nakashima M."/>
            <person name="Nakama Y."/>
            <person name="Nakamichi Y."/>
            <person name="Nakamura M."/>
            <person name="Meguro A."/>
            <person name="Negishi M."/>
            <person name="Ohta I."/>
            <person name="Ohta T."/>
            <person name="Okamoto M."/>
            <person name="Ono N."/>
            <person name="Saji S."/>
            <person name="Sakaguchi M."/>
            <person name="Sakai K."/>
            <person name="Shibata M."/>
            <person name="Shimokawa T."/>
            <person name="Song J."/>
            <person name="Takazaki Y."/>
            <person name="Terasawa K."/>
            <person name="Tsugane M."/>
            <person name="Tsuji K."/>
            <person name="Ueda S."/>
            <person name="Waki K."/>
            <person name="Yamagata H."/>
            <person name="Yamamoto M."/>
            <person name="Yamamoto S."/>
            <person name="Yamane H."/>
            <person name="Yoshiki S."/>
            <person name="Yoshihara R."/>
            <person name="Yukawa K."/>
            <person name="Zhong H."/>
            <person name="Yano M."/>
            <person name="Yuan Q."/>
            <person name="Ouyang S."/>
            <person name="Liu J."/>
            <person name="Jones K.M."/>
            <person name="Gansberger K."/>
            <person name="Moffat K."/>
            <person name="Hill J."/>
            <person name="Bera J."/>
            <person name="Fadrosh D."/>
            <person name="Jin S."/>
            <person name="Johri S."/>
            <person name="Kim M."/>
            <person name="Overton L."/>
            <person name="Reardon M."/>
            <person name="Tsitrin T."/>
            <person name="Vuong H."/>
            <person name="Weaver B."/>
            <person name="Ciecko A."/>
            <person name="Tallon L."/>
            <person name="Jackson J."/>
            <person name="Pai G."/>
            <person name="Aken S.V."/>
            <person name="Utterback T."/>
            <person name="Reidmuller S."/>
            <person name="Feldblyum T."/>
            <person name="Hsiao J."/>
            <person name="Zismann V."/>
            <person name="Iobst S."/>
            <person name="de Vazeille A.R."/>
            <person name="Buell C.R."/>
            <person name="Ying K."/>
            <person name="Li Y."/>
            <person name="Lu T."/>
            <person name="Huang Y."/>
            <person name="Zhao Q."/>
            <person name="Feng Q."/>
            <person name="Zhang L."/>
            <person name="Zhu J."/>
            <person name="Weng Q."/>
            <person name="Mu J."/>
            <person name="Lu Y."/>
            <person name="Fan D."/>
            <person name="Liu Y."/>
            <person name="Guan J."/>
            <person name="Zhang Y."/>
            <person name="Yu S."/>
            <person name="Liu X."/>
            <person name="Zhang Y."/>
            <person name="Hong G."/>
            <person name="Han B."/>
            <person name="Choisne N."/>
            <person name="Demange N."/>
            <person name="Orjeda G."/>
            <person name="Samain S."/>
            <person name="Cattolico L."/>
            <person name="Pelletier E."/>
            <person name="Couloux A."/>
            <person name="Segurens B."/>
            <person name="Wincker P."/>
            <person name="D'Hont A."/>
            <person name="Scarpelli C."/>
            <person name="Weissenbach J."/>
            <person name="Salanoubat M."/>
            <person name="Quetier F."/>
            <person name="Yu Y."/>
            <person name="Kim H.R."/>
            <person name="Rambo T."/>
            <person name="Currie J."/>
            <person name="Collura K."/>
            <person name="Luo M."/>
            <person name="Yang T."/>
            <person name="Ammiraju J.S.S."/>
            <person name="Engler F."/>
            <person name="Soderlund C."/>
            <person name="Wing R.A."/>
            <person name="Palmer L.E."/>
            <person name="de la Bastide M."/>
            <person name="Spiegel L."/>
            <person name="Nascimento L."/>
            <person name="Zutavern T."/>
            <person name="O'Shaughnessy A."/>
            <person name="Dike S."/>
            <person name="Dedhia N."/>
            <person name="Preston R."/>
            <person name="Balija V."/>
            <person name="McCombie W.R."/>
            <person name="Chow T."/>
            <person name="Chen H."/>
            <person name="Chung M."/>
            <person name="Chen C."/>
            <person name="Shaw J."/>
            <person name="Wu H."/>
            <person name="Hsiao K."/>
            <person name="Chao Y."/>
            <person name="Chu M."/>
            <person name="Cheng C."/>
            <person name="Hour A."/>
            <person name="Lee P."/>
            <person name="Lin S."/>
            <person name="Lin Y."/>
            <person name="Liou J."/>
            <person name="Liu S."/>
            <person name="Hsing Y."/>
            <person name="Raghuvanshi S."/>
            <person name="Mohanty A."/>
            <person name="Bharti A.K."/>
            <person name="Gaur A."/>
            <person name="Gupta V."/>
            <person name="Kumar D."/>
            <person name="Ravi V."/>
            <person name="Vij S."/>
            <person name="Kapur A."/>
            <person name="Khurana P."/>
            <person name="Khurana P."/>
            <person name="Khurana J.P."/>
            <person name="Tyagi A.K."/>
            <person name="Gaikwad K."/>
            <person name="Singh A."/>
            <person name="Dalal V."/>
            <person name="Srivastava S."/>
            <person name="Dixit A."/>
            <person name="Pal A.K."/>
            <person name="Ghazi I.A."/>
            <person name="Yadav M."/>
            <person name="Pandit A."/>
            <person name="Bhargava A."/>
            <person name="Sureshbabu K."/>
            <person name="Batra K."/>
            <person name="Sharma T.R."/>
            <person name="Mohapatra T."/>
            <person name="Singh N.K."/>
            <person name="Messing J."/>
            <person name="Nelson A.B."/>
            <person name="Fuks G."/>
            <person name="Kavchok S."/>
            <person name="Keizer G."/>
            <person name="Linton E."/>
            <person name="Llaca V."/>
            <person name="Song R."/>
            <person name="Tanyolac B."/>
            <person name="Young S."/>
            <person name="Ho-Il K."/>
            <person name="Hahn J.H."/>
            <person name="Sangsakoo G."/>
            <person name="Vanavichit A."/>
            <person name="de Mattos Luiz.A.T."/>
            <person name="Zimmer P.D."/>
            <person name="Malone G."/>
            <person name="Dellagostin O."/>
            <person name="de Oliveira A.C."/>
            <person name="Bevan M."/>
            <person name="Bancroft I."/>
            <person name="Minx P."/>
            <person name="Cordum H."/>
            <person name="Wilson R."/>
            <person name="Cheng Z."/>
            <person name="Jin W."/>
            <person name="Jiang J."/>
            <person name="Leong S.A."/>
            <person name="Iwama H."/>
            <person name="Gojobori T."/>
            <person name="Itoh T."/>
            <person name="Niimura Y."/>
            <person name="Fujii Y."/>
            <person name="Habara T."/>
            <person name="Sakai H."/>
            <person name="Sato Y."/>
            <person name="Wilson G."/>
            <person name="Kumar K."/>
            <person name="McCouch S."/>
            <person name="Juretic N."/>
            <person name="Hoen D."/>
            <person name="Wright S."/>
            <person name="Bruskiewich R."/>
            <person name="Bureau T."/>
            <person name="Miyao A."/>
            <person name="Hirochika H."/>
            <person name="Nishikawa T."/>
            <person name="Kadowaki K."/>
            <person name="Sugiura M."/>
            <person name="Burr B."/>
            <person name="Sasaki T."/>
        </authorList>
    </citation>
    <scope>NUCLEOTIDE SEQUENCE [LARGE SCALE GENOMIC DNA]</scope>
    <source>
        <strain evidence="3">cv. Nipponbare</strain>
    </source>
</reference>
<evidence type="ECO:0000313" key="3">
    <source>
        <dbReference type="Proteomes" id="UP000059680"/>
    </source>
</evidence>
<evidence type="ECO:0000256" key="1">
    <source>
        <dbReference type="SAM" id="MobiDB-lite"/>
    </source>
</evidence>
<dbReference type="AlphaFoldDB" id="A0A0P0X8T4"/>
<dbReference type="OMA" id="FRNIPCS"/>
<protein>
    <submittedName>
        <fullName evidence="2">Os07g0614850 protein</fullName>
    </submittedName>
</protein>
<evidence type="ECO:0000313" key="2">
    <source>
        <dbReference type="EMBL" id="BAT02640.1"/>
    </source>
</evidence>
<reference evidence="2 3" key="2">
    <citation type="journal article" date="2013" name="Plant Cell Physiol.">
        <title>Rice Annotation Project Database (RAP-DB): an integrative and interactive database for rice genomics.</title>
        <authorList>
            <person name="Sakai H."/>
            <person name="Lee S.S."/>
            <person name="Tanaka T."/>
            <person name="Numa H."/>
            <person name="Kim J."/>
            <person name="Kawahara Y."/>
            <person name="Wakimoto H."/>
            <person name="Yang C.C."/>
            <person name="Iwamoto M."/>
            <person name="Abe T."/>
            <person name="Yamada Y."/>
            <person name="Muto A."/>
            <person name="Inokuchi H."/>
            <person name="Ikemura T."/>
            <person name="Matsumoto T."/>
            <person name="Sasaki T."/>
            <person name="Itoh T."/>
        </authorList>
    </citation>
    <scope>NUCLEOTIDE SEQUENCE [LARGE SCALE GENOMIC DNA]</scope>
    <source>
        <strain evidence="3">cv. Nipponbare</strain>
    </source>
</reference>
<accession>A0A0P0X8T4</accession>
<dbReference type="Gramene" id="Os07t0614850-00">
    <property type="protein sequence ID" value="Os07t0614850-00"/>
    <property type="gene ID" value="Os07g0614850"/>
</dbReference>
<reference evidence="2 3" key="3">
    <citation type="journal article" date="2013" name="Rice">
        <title>Improvement of the Oryza sativa Nipponbare reference genome using next generation sequence and optical map data.</title>
        <authorList>
            <person name="Kawahara Y."/>
            <person name="de la Bastide M."/>
            <person name="Hamilton J.P."/>
            <person name="Kanamori H."/>
            <person name="McCombie W.R."/>
            <person name="Ouyang S."/>
            <person name="Schwartz D.C."/>
            <person name="Tanaka T."/>
            <person name="Wu J."/>
            <person name="Zhou S."/>
            <person name="Childs K.L."/>
            <person name="Davidson R.M."/>
            <person name="Lin H."/>
            <person name="Quesada-Ocampo L."/>
            <person name="Vaillancourt B."/>
            <person name="Sakai H."/>
            <person name="Lee S.S."/>
            <person name="Kim J."/>
            <person name="Numa H."/>
            <person name="Itoh T."/>
            <person name="Buell C.R."/>
            <person name="Matsumoto T."/>
        </authorList>
    </citation>
    <scope>NUCLEOTIDE SEQUENCE [LARGE SCALE GENOMIC DNA]</scope>
    <source>
        <strain evidence="3">cv. Nipponbare</strain>
    </source>
</reference>
<dbReference type="EMBL" id="AP014963">
    <property type="protein sequence ID" value="BAT02640.1"/>
    <property type="molecule type" value="Genomic_DNA"/>
</dbReference>
<gene>
    <name evidence="2" type="ordered locus">Os07g0614850</name>
    <name evidence="2" type="ORF">OSNPB_070614850</name>
</gene>
<dbReference type="Proteomes" id="UP000059680">
    <property type="component" value="Chromosome 7"/>
</dbReference>
<name>A0A0P0X8T4_ORYSJ</name>
<proteinExistence type="predicted"/>
<feature type="region of interest" description="Disordered" evidence="1">
    <location>
        <begin position="1"/>
        <end position="27"/>
    </location>
</feature>
<keyword evidence="3" id="KW-1185">Reference proteome</keyword>